<reference evidence="7 8" key="1">
    <citation type="submission" date="2015-09" db="EMBL/GenBank/DDBJ databases">
        <title>Draft genome of the parasitic nematode Teladorsagia circumcincta isolate WARC Sus (inbred).</title>
        <authorList>
            <person name="Mitreva M."/>
        </authorList>
    </citation>
    <scope>NUCLEOTIDE SEQUENCE [LARGE SCALE GENOMIC DNA]</scope>
    <source>
        <strain evidence="7 8">S</strain>
    </source>
</reference>
<keyword evidence="8" id="KW-1185">Reference proteome</keyword>
<feature type="region of interest" description="Disordered" evidence="5">
    <location>
        <begin position="107"/>
        <end position="132"/>
    </location>
</feature>
<dbReference type="InterPro" id="IPR035898">
    <property type="entry name" value="TAZ_dom_sf"/>
</dbReference>
<keyword evidence="2 4" id="KW-0863">Zinc-finger</keyword>
<feature type="domain" description="TAZ-type" evidence="6">
    <location>
        <begin position="1"/>
        <end position="48"/>
    </location>
</feature>
<evidence type="ECO:0000256" key="4">
    <source>
        <dbReference type="PROSITE-ProRule" id="PRU00203"/>
    </source>
</evidence>
<dbReference type="PROSITE" id="PS50134">
    <property type="entry name" value="ZF_TAZ"/>
    <property type="match status" value="1"/>
</dbReference>
<dbReference type="Gene3D" id="1.20.1020.10">
    <property type="entry name" value="TAZ domain"/>
    <property type="match status" value="1"/>
</dbReference>
<feature type="compositionally biased region" description="Gly residues" evidence="5">
    <location>
        <begin position="107"/>
        <end position="117"/>
    </location>
</feature>
<organism evidence="7 8">
    <name type="scientific">Teladorsagia circumcincta</name>
    <name type="common">Brown stomach worm</name>
    <name type="synonym">Ostertagia circumcincta</name>
    <dbReference type="NCBI Taxonomy" id="45464"/>
    <lineage>
        <taxon>Eukaryota</taxon>
        <taxon>Metazoa</taxon>
        <taxon>Ecdysozoa</taxon>
        <taxon>Nematoda</taxon>
        <taxon>Chromadorea</taxon>
        <taxon>Rhabditida</taxon>
        <taxon>Rhabditina</taxon>
        <taxon>Rhabditomorpha</taxon>
        <taxon>Strongyloidea</taxon>
        <taxon>Trichostrongylidae</taxon>
        <taxon>Teladorsagia</taxon>
    </lineage>
</organism>
<dbReference type="AlphaFoldDB" id="A0A2G9TF29"/>
<keyword evidence="1 4" id="KW-0479">Metal-binding</keyword>
<name>A0A2G9TF29_TELCI</name>
<evidence type="ECO:0000313" key="8">
    <source>
        <dbReference type="Proteomes" id="UP000230423"/>
    </source>
</evidence>
<evidence type="ECO:0000256" key="5">
    <source>
        <dbReference type="SAM" id="MobiDB-lite"/>
    </source>
</evidence>
<dbReference type="Proteomes" id="UP000230423">
    <property type="component" value="Unassembled WGS sequence"/>
</dbReference>
<dbReference type="SUPFAM" id="SSF57933">
    <property type="entry name" value="TAZ domain"/>
    <property type="match status" value="1"/>
</dbReference>
<keyword evidence="3 4" id="KW-0862">Zinc</keyword>
<dbReference type="GO" id="GO:0008270">
    <property type="term" value="F:zinc ion binding"/>
    <property type="evidence" value="ECO:0007669"/>
    <property type="project" value="UniProtKB-KW"/>
</dbReference>
<protein>
    <submittedName>
        <fullName evidence="7">TAZ zinc finger</fullName>
    </submittedName>
</protein>
<accession>A0A2G9TF29</accession>
<dbReference type="OrthoDB" id="899at2759"/>
<feature type="zinc finger region" description="TAZ-type" evidence="4">
    <location>
        <begin position="1"/>
        <end position="48"/>
    </location>
</feature>
<dbReference type="InterPro" id="IPR000197">
    <property type="entry name" value="Znf_TAZ"/>
</dbReference>
<dbReference type="EMBL" id="KZ374667">
    <property type="protein sequence ID" value="PIO56574.1"/>
    <property type="molecule type" value="Genomic_DNA"/>
</dbReference>
<gene>
    <name evidence="7" type="ORF">TELCIR_22026</name>
</gene>
<evidence type="ECO:0000313" key="7">
    <source>
        <dbReference type="EMBL" id="PIO56574.1"/>
    </source>
</evidence>
<evidence type="ECO:0000256" key="3">
    <source>
        <dbReference type="ARBA" id="ARBA00022833"/>
    </source>
</evidence>
<proteinExistence type="predicted"/>
<evidence type="ECO:0000256" key="2">
    <source>
        <dbReference type="ARBA" id="ARBA00022771"/>
    </source>
</evidence>
<evidence type="ECO:0000256" key="1">
    <source>
        <dbReference type="ARBA" id="ARBA00022723"/>
    </source>
</evidence>
<evidence type="ECO:0000259" key="6">
    <source>
        <dbReference type="PROSITE" id="PS50134"/>
    </source>
</evidence>
<sequence>MDGSALVMHTLRRFNIIMLLDAHCASSRQIIAHWKNCNRDDCPVCKPLKSIQNQPSAAGSELCQSLLTIYGFTARSPFINLLFNVCRSALQDMSQLLGPGSVGAPGSAGGGSIGAGGPQSVDPMAQFGSPAPASSAGAAAAAAAAGSSAPPSGTGVSGPPSGPMSAAGLLNDYNPPMKYDSLYSLRVLNLLLALTAAI</sequence>